<dbReference type="PROSITE" id="PS51257">
    <property type="entry name" value="PROKAR_LIPOPROTEIN"/>
    <property type="match status" value="1"/>
</dbReference>
<evidence type="ECO:0000313" key="2">
    <source>
        <dbReference type="EMBL" id="AKQ69705.1"/>
    </source>
</evidence>
<dbReference type="KEGG" id="mym:A176_006617"/>
<evidence type="ECO:0000313" key="3">
    <source>
        <dbReference type="Proteomes" id="UP000009026"/>
    </source>
</evidence>
<gene>
    <name evidence="2" type="ORF">A176_006617</name>
</gene>
<dbReference type="OrthoDB" id="5381180at2"/>
<dbReference type="RefSeq" id="WP_002636268.1">
    <property type="nucleotide sequence ID" value="NZ_CP012109.1"/>
</dbReference>
<dbReference type="AlphaFoldDB" id="A0A0H4X807"/>
<keyword evidence="2" id="KW-0449">Lipoprotein</keyword>
<reference evidence="2 3" key="1">
    <citation type="journal article" date="2016" name="PLoS ONE">
        <title>Complete Genome Sequence and Comparative Genomics of a Novel Myxobacterium Myxococcus hansupus.</title>
        <authorList>
            <person name="Sharma G."/>
            <person name="Narwani T."/>
            <person name="Subramanian S."/>
        </authorList>
    </citation>
    <scope>NUCLEOTIDE SEQUENCE [LARGE SCALE GENOMIC DNA]</scope>
    <source>
        <strain evidence="3">mixupus</strain>
    </source>
</reference>
<feature type="chain" id="PRO_5005213308" evidence="1">
    <location>
        <begin position="23"/>
        <end position="450"/>
    </location>
</feature>
<keyword evidence="3" id="KW-1185">Reference proteome</keyword>
<dbReference type="STRING" id="1297742.A176_006617"/>
<dbReference type="PROSITE" id="PS50194">
    <property type="entry name" value="FILAMIN_REPEAT"/>
    <property type="match status" value="1"/>
</dbReference>
<protein>
    <submittedName>
        <fullName evidence="2">Putative lipoprotein</fullName>
    </submittedName>
</protein>
<dbReference type="eggNOG" id="ENOG50319Q3">
    <property type="taxonomic scope" value="Bacteria"/>
</dbReference>
<dbReference type="EMBL" id="CP012109">
    <property type="protein sequence ID" value="AKQ69705.1"/>
    <property type="molecule type" value="Genomic_DNA"/>
</dbReference>
<keyword evidence="1" id="KW-0732">Signal</keyword>
<name>A0A0H4X807_9BACT</name>
<proteinExistence type="predicted"/>
<feature type="signal peptide" evidence="1">
    <location>
        <begin position="1"/>
        <end position="22"/>
    </location>
</feature>
<organism evidence="2 3">
    <name type="scientific">Pseudomyxococcus hansupus</name>
    <dbReference type="NCBI Taxonomy" id="1297742"/>
    <lineage>
        <taxon>Bacteria</taxon>
        <taxon>Pseudomonadati</taxon>
        <taxon>Myxococcota</taxon>
        <taxon>Myxococcia</taxon>
        <taxon>Myxococcales</taxon>
        <taxon>Cystobacterineae</taxon>
        <taxon>Myxococcaceae</taxon>
        <taxon>Pseudomyxococcus</taxon>
    </lineage>
</organism>
<accession>A0A0H4X807</accession>
<sequence length="450" mass="47733">MKTVPRLLASSAALFLSGCASGFDECNLLPPPGGSGQNAPAVVLGNIAEFVVHPSLRASCEGPSLSQAPDSVSAEVFDPNNHFVASEASLADGGQSATVRFIPKTTGRHHVRVAFAPVGSVQQFGTYVAAEWRGGDATLFDLPRCTQLDRTTHGTWVCDGVALHAKDGNETRLVGPSGPPDVAIVGNVVWSVGENRVRRFIDTGAELVLTGTLLLSQRDTVTLVQSRLATEDELWVLDMEHLHRFTFTPEGVVTGATPTPWGHPRRVPFGVDLVQGVLVRTGPTEVQVIQMAPGPDSLACAFQVGPAGGFVASETPCQALPGVPAGTEDSALWTRVDNDAPPQPGRTLYRWAAENGALVERGTLMVDAPIELVSAPLRPGAALPILQWRQSQVGFIVPVVPATPGPLGLELLPANVDLPYGVRTATPRFYWEAGTGRSTRVYERNESSLK</sequence>
<dbReference type="InterPro" id="IPR017868">
    <property type="entry name" value="Filamin/ABP280_repeat-like"/>
</dbReference>
<evidence type="ECO:0000256" key="1">
    <source>
        <dbReference type="SAM" id="SignalP"/>
    </source>
</evidence>
<dbReference type="PATRIC" id="fig|1297742.4.peg.6714"/>
<dbReference type="Proteomes" id="UP000009026">
    <property type="component" value="Chromosome"/>
</dbReference>